<reference evidence="2 3" key="1">
    <citation type="submission" date="2019-10" db="EMBL/GenBank/DDBJ databases">
        <title>Whole genome shotgun sequence of Acrocarpospora macrocephala NBRC 16266.</title>
        <authorList>
            <person name="Ichikawa N."/>
            <person name="Kimura A."/>
            <person name="Kitahashi Y."/>
            <person name="Komaki H."/>
            <person name="Oguchi A."/>
        </authorList>
    </citation>
    <scope>NUCLEOTIDE SEQUENCE [LARGE SCALE GENOMIC DNA]</scope>
    <source>
        <strain evidence="2 3">NBRC 16266</strain>
    </source>
</reference>
<dbReference type="Proteomes" id="UP000331127">
    <property type="component" value="Unassembled WGS sequence"/>
</dbReference>
<keyword evidence="1" id="KW-0732">Signal</keyword>
<comment type="caution">
    <text evidence="2">The sequence shown here is derived from an EMBL/GenBank/DDBJ whole genome shotgun (WGS) entry which is preliminary data.</text>
</comment>
<evidence type="ECO:0000313" key="3">
    <source>
        <dbReference type="Proteomes" id="UP000331127"/>
    </source>
</evidence>
<organism evidence="2 3">
    <name type="scientific">Acrocarpospora macrocephala</name>
    <dbReference type="NCBI Taxonomy" id="150177"/>
    <lineage>
        <taxon>Bacteria</taxon>
        <taxon>Bacillati</taxon>
        <taxon>Actinomycetota</taxon>
        <taxon>Actinomycetes</taxon>
        <taxon>Streptosporangiales</taxon>
        <taxon>Streptosporangiaceae</taxon>
        <taxon>Acrocarpospora</taxon>
    </lineage>
</organism>
<proteinExistence type="predicted"/>
<sequence length="111" mass="11900">MNRPGRRTALLTAGLAFFLSACQIGRDALFIVTNDTTETVVVTWNGMEYATLPPGRSKQISLSSEVCTATSPPADDLRAVSARGKHYAYGRRACNGETWRVGSTPVSPPPS</sequence>
<evidence type="ECO:0000313" key="2">
    <source>
        <dbReference type="EMBL" id="GES13670.1"/>
    </source>
</evidence>
<accession>A0A5M3WY38</accession>
<keyword evidence="3" id="KW-1185">Reference proteome</keyword>
<feature type="chain" id="PRO_5038690046" description="Lipoprotein" evidence="1">
    <location>
        <begin position="22"/>
        <end position="111"/>
    </location>
</feature>
<gene>
    <name evidence="2" type="ORF">Amac_072670</name>
</gene>
<dbReference type="PROSITE" id="PS51257">
    <property type="entry name" value="PROKAR_LIPOPROTEIN"/>
    <property type="match status" value="1"/>
</dbReference>
<dbReference type="AlphaFoldDB" id="A0A5M3WY38"/>
<evidence type="ECO:0000256" key="1">
    <source>
        <dbReference type="SAM" id="SignalP"/>
    </source>
</evidence>
<dbReference type="EMBL" id="BLAE01000049">
    <property type="protein sequence ID" value="GES13670.1"/>
    <property type="molecule type" value="Genomic_DNA"/>
</dbReference>
<feature type="signal peptide" evidence="1">
    <location>
        <begin position="1"/>
        <end position="21"/>
    </location>
</feature>
<name>A0A5M3WY38_9ACTN</name>
<evidence type="ECO:0008006" key="4">
    <source>
        <dbReference type="Google" id="ProtNLM"/>
    </source>
</evidence>
<protein>
    <recommendedName>
        <fullName evidence="4">Lipoprotein</fullName>
    </recommendedName>
</protein>